<feature type="signal peptide" evidence="1">
    <location>
        <begin position="1"/>
        <end position="18"/>
    </location>
</feature>
<dbReference type="AlphaFoldDB" id="A0A3S3CPD3"/>
<comment type="caution">
    <text evidence="2">The sequence shown here is derived from an EMBL/GenBank/DDBJ whole genome shotgun (WGS) entry which is preliminary data.</text>
</comment>
<gene>
    <name evidence="2" type="ORF">EF834_12665</name>
</gene>
<reference evidence="2 3" key="1">
    <citation type="submission" date="2018-11" db="EMBL/GenBank/DDBJ databases">
        <title>Rhodococcus spongicola sp. nov. and Rhodococcus xishaensis sp. nov. from marine sponges.</title>
        <authorList>
            <person name="Li L."/>
            <person name="Lin H.W."/>
        </authorList>
    </citation>
    <scope>NUCLEOTIDE SEQUENCE [LARGE SCALE GENOMIC DNA]</scope>
    <source>
        <strain evidence="2 3">LHW50502</strain>
    </source>
</reference>
<protein>
    <recommendedName>
        <fullName evidence="4">DUF3558 domain-containing protein</fullName>
    </recommendedName>
</protein>
<dbReference type="PROSITE" id="PS51257">
    <property type="entry name" value="PROKAR_LIPOPROTEIN"/>
    <property type="match status" value="1"/>
</dbReference>
<keyword evidence="1" id="KW-0732">Signal</keyword>
<dbReference type="OrthoDB" id="4467036at2"/>
<dbReference type="Proteomes" id="UP000284333">
    <property type="component" value="Unassembled WGS sequence"/>
</dbReference>
<proteinExistence type="predicted"/>
<feature type="chain" id="PRO_5038926445" description="DUF3558 domain-containing protein" evidence="1">
    <location>
        <begin position="19"/>
        <end position="124"/>
    </location>
</feature>
<sequence>MRIRRAVAGVAVAGLALAAVGCGSGGNEAIEGTGTSVAETTEPVPDRVSVCRPALVDTPISADELPVWPGPDPSEFLEPNPPSGECGEIGGEQASAVYLAALDNPDALWNVDGIVRWLVVDPLQ</sequence>
<evidence type="ECO:0008006" key="4">
    <source>
        <dbReference type="Google" id="ProtNLM"/>
    </source>
</evidence>
<organism evidence="2 3">
    <name type="scientific">Rhodococcus spongiicola</name>
    <dbReference type="NCBI Taxonomy" id="2487352"/>
    <lineage>
        <taxon>Bacteria</taxon>
        <taxon>Bacillati</taxon>
        <taxon>Actinomycetota</taxon>
        <taxon>Actinomycetes</taxon>
        <taxon>Mycobacteriales</taxon>
        <taxon>Nocardiaceae</taxon>
        <taxon>Rhodococcus</taxon>
    </lineage>
</organism>
<evidence type="ECO:0000256" key="1">
    <source>
        <dbReference type="SAM" id="SignalP"/>
    </source>
</evidence>
<accession>A0A3S3CPD3</accession>
<evidence type="ECO:0000313" key="2">
    <source>
        <dbReference type="EMBL" id="RVW02425.1"/>
    </source>
</evidence>
<name>A0A3S3CPD3_9NOCA</name>
<keyword evidence="3" id="KW-1185">Reference proteome</keyword>
<dbReference type="EMBL" id="RKLN01000004">
    <property type="protein sequence ID" value="RVW02425.1"/>
    <property type="molecule type" value="Genomic_DNA"/>
</dbReference>
<evidence type="ECO:0000313" key="3">
    <source>
        <dbReference type="Proteomes" id="UP000284333"/>
    </source>
</evidence>